<proteinExistence type="predicted"/>
<accession>A0A2X3J2R9</accession>
<evidence type="ECO:0000313" key="2">
    <source>
        <dbReference type="Proteomes" id="UP000251197"/>
    </source>
</evidence>
<name>A0A2X3J2R9_9ENTR</name>
<gene>
    <name evidence="1" type="ORF">NCTC12120_06951</name>
</gene>
<evidence type="ECO:0000313" key="1">
    <source>
        <dbReference type="EMBL" id="SQC93836.1"/>
    </source>
</evidence>
<reference evidence="1 2" key="1">
    <citation type="submission" date="2018-06" db="EMBL/GenBank/DDBJ databases">
        <authorList>
            <consortium name="Pathogen Informatics"/>
            <person name="Doyle S."/>
        </authorList>
    </citation>
    <scope>NUCLEOTIDE SEQUENCE [LARGE SCALE GENOMIC DNA]</scope>
    <source>
        <strain evidence="1 2">NCTC12120</strain>
    </source>
</reference>
<organism evidence="1 2">
    <name type="scientific">Cedecea neteri</name>
    <dbReference type="NCBI Taxonomy" id="158822"/>
    <lineage>
        <taxon>Bacteria</taxon>
        <taxon>Pseudomonadati</taxon>
        <taxon>Pseudomonadota</taxon>
        <taxon>Gammaproteobacteria</taxon>
        <taxon>Enterobacterales</taxon>
        <taxon>Enterobacteriaceae</taxon>
        <taxon>Cedecea</taxon>
    </lineage>
</organism>
<protein>
    <submittedName>
        <fullName evidence="1">Uncharacterized protein</fullName>
    </submittedName>
</protein>
<dbReference type="AlphaFoldDB" id="A0A2X3J2R9"/>
<dbReference type="Proteomes" id="UP000251197">
    <property type="component" value="Unassembled WGS sequence"/>
</dbReference>
<dbReference type="EMBL" id="UAVU01000011">
    <property type="protein sequence ID" value="SQC93836.1"/>
    <property type="molecule type" value="Genomic_DNA"/>
</dbReference>
<sequence>MSEVILVNHQVKFEPNRNTLSSMSLPERKITLPSSSSRCLKVLLSKQGDVVTIKQFHKLVLGEEQNDSFRQHHLSEYLYYQKSIDCRRSR</sequence>